<dbReference type="Proteomes" id="UP000283530">
    <property type="component" value="Unassembled WGS sequence"/>
</dbReference>
<accession>A0A3S3N0S0</accession>
<dbReference type="EMBL" id="QPKB01000008">
    <property type="protein sequence ID" value="RWR89998.1"/>
    <property type="molecule type" value="Genomic_DNA"/>
</dbReference>
<sequence>MFNFESLSLRSSESSFAKRTRASSLVPSPLTSSDIPVSRFTLDTGFFNKLPPISTRLSKFSLVETSTLDAFPTNVSSCSSVKHLVMHELPCKWCIECSISSSSSPRSSKSSEMSGSVRLFREQEEP</sequence>
<dbReference type="AlphaFoldDB" id="A0A3S3N0S0"/>
<protein>
    <submittedName>
        <fullName evidence="2">Uncharacterized protein</fullName>
    </submittedName>
</protein>
<evidence type="ECO:0000313" key="2">
    <source>
        <dbReference type="EMBL" id="RWR89998.1"/>
    </source>
</evidence>
<evidence type="ECO:0000256" key="1">
    <source>
        <dbReference type="SAM" id="MobiDB-lite"/>
    </source>
</evidence>
<feature type="compositionally biased region" description="Low complexity" evidence="1">
    <location>
        <begin position="99"/>
        <end position="116"/>
    </location>
</feature>
<proteinExistence type="predicted"/>
<name>A0A3S3N0S0_9MAGN</name>
<comment type="caution">
    <text evidence="2">The sequence shown here is derived from an EMBL/GenBank/DDBJ whole genome shotgun (WGS) entry which is preliminary data.</text>
</comment>
<keyword evidence="3" id="KW-1185">Reference proteome</keyword>
<reference evidence="2 3" key="1">
    <citation type="journal article" date="2019" name="Nat. Plants">
        <title>Stout camphor tree genome fills gaps in understanding of flowering plant genome evolution.</title>
        <authorList>
            <person name="Chaw S.M."/>
            <person name="Liu Y.C."/>
            <person name="Wu Y.W."/>
            <person name="Wang H.Y."/>
            <person name="Lin C.I."/>
            <person name="Wu C.S."/>
            <person name="Ke H.M."/>
            <person name="Chang L.Y."/>
            <person name="Hsu C.Y."/>
            <person name="Yang H.T."/>
            <person name="Sudianto E."/>
            <person name="Hsu M.H."/>
            <person name="Wu K.P."/>
            <person name="Wang L.N."/>
            <person name="Leebens-Mack J.H."/>
            <person name="Tsai I.J."/>
        </authorList>
    </citation>
    <scope>NUCLEOTIDE SEQUENCE [LARGE SCALE GENOMIC DNA]</scope>
    <source>
        <strain evidence="3">cv. Chaw 1501</strain>
        <tissue evidence="2">Young leaves</tissue>
    </source>
</reference>
<organism evidence="2 3">
    <name type="scientific">Cinnamomum micranthum f. kanehirae</name>
    <dbReference type="NCBI Taxonomy" id="337451"/>
    <lineage>
        <taxon>Eukaryota</taxon>
        <taxon>Viridiplantae</taxon>
        <taxon>Streptophyta</taxon>
        <taxon>Embryophyta</taxon>
        <taxon>Tracheophyta</taxon>
        <taxon>Spermatophyta</taxon>
        <taxon>Magnoliopsida</taxon>
        <taxon>Magnoliidae</taxon>
        <taxon>Laurales</taxon>
        <taxon>Lauraceae</taxon>
        <taxon>Cinnamomum</taxon>
    </lineage>
</organism>
<feature type="region of interest" description="Disordered" evidence="1">
    <location>
        <begin position="99"/>
        <end position="126"/>
    </location>
</feature>
<evidence type="ECO:0000313" key="3">
    <source>
        <dbReference type="Proteomes" id="UP000283530"/>
    </source>
</evidence>
<gene>
    <name evidence="2" type="ORF">CKAN_01907500</name>
</gene>